<evidence type="ECO:0000313" key="2">
    <source>
        <dbReference type="Proteomes" id="UP000220340"/>
    </source>
</evidence>
<accession>A0A1Q4H929</accession>
<protein>
    <submittedName>
        <fullName evidence="1">Uncharacterized protein</fullName>
    </submittedName>
</protein>
<sequence length="136" mass="15921">MSTMRLIDSSDSEQVTRYNVRSHYTQRLVLVAALCRELQRHPDDLVGGRPQAALNVLNLWMVEAYDLPRNRDIGYQHGLDDPRLAEYASHIQRELELGTKVCEAYFMLFTADTQSDYDRDRTRIRERLDHYVAEFG</sequence>
<gene>
    <name evidence="1" type="ORF">CRI78_04675</name>
</gene>
<keyword evidence="2" id="KW-1185">Reference proteome</keyword>
<dbReference type="Proteomes" id="UP000220340">
    <property type="component" value="Unassembled WGS sequence"/>
</dbReference>
<reference evidence="1 2" key="1">
    <citation type="submission" date="2017-10" db="EMBL/GenBank/DDBJ databases">
        <title>The new phylogeny of genus Mycobacterium.</title>
        <authorList>
            <person name="Tortoli E."/>
            <person name="Trovato A."/>
            <person name="Cirillo D.M."/>
        </authorList>
    </citation>
    <scope>NUCLEOTIDE SEQUENCE [LARGE SCALE GENOMIC DNA]</scope>
    <source>
        <strain evidence="1 2">IP141170001</strain>
    </source>
</reference>
<name>A0A1Q4H929_9MYCO</name>
<organism evidence="1 2">
    <name type="scientific">Mycolicibacterium diernhoferi</name>
    <dbReference type="NCBI Taxonomy" id="1801"/>
    <lineage>
        <taxon>Bacteria</taxon>
        <taxon>Bacillati</taxon>
        <taxon>Actinomycetota</taxon>
        <taxon>Actinomycetes</taxon>
        <taxon>Mycobacteriales</taxon>
        <taxon>Mycobacteriaceae</taxon>
        <taxon>Mycolicibacterium</taxon>
    </lineage>
</organism>
<dbReference type="STRING" id="1801.BRW64_20200"/>
<evidence type="ECO:0000313" key="1">
    <source>
        <dbReference type="EMBL" id="PEG55564.1"/>
    </source>
</evidence>
<dbReference type="AlphaFoldDB" id="A0A1Q4H929"/>
<proteinExistence type="predicted"/>
<dbReference type="EMBL" id="PDCR01000005">
    <property type="protein sequence ID" value="PEG55564.1"/>
    <property type="molecule type" value="Genomic_DNA"/>
</dbReference>
<comment type="caution">
    <text evidence="1">The sequence shown here is derived from an EMBL/GenBank/DDBJ whole genome shotgun (WGS) entry which is preliminary data.</text>
</comment>